<comment type="caution">
    <text evidence="1">The sequence shown here is derived from an EMBL/GenBank/DDBJ whole genome shotgun (WGS) entry which is preliminary data.</text>
</comment>
<organism evidence="1 2">
    <name type="scientific">Agrobacterium tumefaciens</name>
    <dbReference type="NCBI Taxonomy" id="358"/>
    <lineage>
        <taxon>Bacteria</taxon>
        <taxon>Pseudomonadati</taxon>
        <taxon>Pseudomonadota</taxon>
        <taxon>Alphaproteobacteria</taxon>
        <taxon>Hyphomicrobiales</taxon>
        <taxon>Rhizobiaceae</taxon>
        <taxon>Rhizobium/Agrobacterium group</taxon>
        <taxon>Agrobacterium</taxon>
        <taxon>Agrobacterium tumefaciens complex</taxon>
    </lineage>
</organism>
<protein>
    <submittedName>
        <fullName evidence="1">Uncharacterized protein</fullName>
    </submittedName>
</protein>
<name>A0AAW8LXU3_AGRTU</name>
<dbReference type="EMBL" id="JAVDSW010000003">
    <property type="protein sequence ID" value="MDR6703722.1"/>
    <property type="molecule type" value="Genomic_DNA"/>
</dbReference>
<evidence type="ECO:0000313" key="1">
    <source>
        <dbReference type="EMBL" id="MDR6703722.1"/>
    </source>
</evidence>
<gene>
    <name evidence="1" type="ORF">J2W61_003594</name>
</gene>
<reference evidence="1" key="1">
    <citation type="submission" date="2023-07" db="EMBL/GenBank/DDBJ databases">
        <title>Sorghum-associated microbial communities from plants grown in Nebraska, USA.</title>
        <authorList>
            <person name="Schachtman D."/>
        </authorList>
    </citation>
    <scope>NUCLEOTIDE SEQUENCE</scope>
    <source>
        <strain evidence="1">1457</strain>
    </source>
</reference>
<proteinExistence type="predicted"/>
<accession>A0AAW8LXU3</accession>
<sequence>MLTPQRFFTGGQNQQGDRHVYAARTRFIPATLLQFFETMAWPLVSAAASERSAQQIRIDVGARMRAMWK</sequence>
<dbReference type="AlphaFoldDB" id="A0AAW8LXU3"/>
<dbReference type="Proteomes" id="UP001265315">
    <property type="component" value="Unassembled WGS sequence"/>
</dbReference>
<evidence type="ECO:0000313" key="2">
    <source>
        <dbReference type="Proteomes" id="UP001265315"/>
    </source>
</evidence>